<dbReference type="AlphaFoldDB" id="A0A1L9SNI7"/>
<dbReference type="GeneID" id="34609085"/>
<dbReference type="Gene3D" id="3.30.470.10">
    <property type="match status" value="1"/>
</dbReference>
<dbReference type="RefSeq" id="XP_022583268.1">
    <property type="nucleotide sequence ID" value="XM_022722620.1"/>
</dbReference>
<dbReference type="STRING" id="1073090.A0A1L9SNI7"/>
<dbReference type="InterPro" id="IPR043132">
    <property type="entry name" value="BCAT-like_C"/>
</dbReference>
<reference evidence="2" key="1">
    <citation type="journal article" date="2017" name="Genome Biol.">
        <title>Comparative genomics reveals high biological diversity and specific adaptations in the industrially and medically important fungal genus Aspergillus.</title>
        <authorList>
            <person name="de Vries R.P."/>
            <person name="Riley R."/>
            <person name="Wiebenga A."/>
            <person name="Aguilar-Osorio G."/>
            <person name="Amillis S."/>
            <person name="Uchima C.A."/>
            <person name="Anderluh G."/>
            <person name="Asadollahi M."/>
            <person name="Askin M."/>
            <person name="Barry K."/>
            <person name="Battaglia E."/>
            <person name="Bayram O."/>
            <person name="Benocci T."/>
            <person name="Braus-Stromeyer S.A."/>
            <person name="Caldana C."/>
            <person name="Canovas D."/>
            <person name="Cerqueira G.C."/>
            <person name="Chen F."/>
            <person name="Chen W."/>
            <person name="Choi C."/>
            <person name="Clum A."/>
            <person name="Dos Santos R.A."/>
            <person name="Damasio A.R."/>
            <person name="Diallinas G."/>
            <person name="Emri T."/>
            <person name="Fekete E."/>
            <person name="Flipphi M."/>
            <person name="Freyberg S."/>
            <person name="Gallo A."/>
            <person name="Gournas C."/>
            <person name="Habgood R."/>
            <person name="Hainaut M."/>
            <person name="Harispe M.L."/>
            <person name="Henrissat B."/>
            <person name="Hilden K.S."/>
            <person name="Hope R."/>
            <person name="Hossain A."/>
            <person name="Karabika E."/>
            <person name="Karaffa L."/>
            <person name="Karanyi Z."/>
            <person name="Krasevec N."/>
            <person name="Kuo A."/>
            <person name="Kusch H."/>
            <person name="LaButti K."/>
            <person name="Lagendijk E.L."/>
            <person name="Lapidus A."/>
            <person name="Levasseur A."/>
            <person name="Lindquist E."/>
            <person name="Lipzen A."/>
            <person name="Logrieco A.F."/>
            <person name="MacCabe A."/>
            <person name="Maekelae M.R."/>
            <person name="Malavazi I."/>
            <person name="Melin P."/>
            <person name="Meyer V."/>
            <person name="Mielnichuk N."/>
            <person name="Miskei M."/>
            <person name="Molnar A.P."/>
            <person name="Mule G."/>
            <person name="Ngan C.Y."/>
            <person name="Orejas M."/>
            <person name="Orosz E."/>
            <person name="Ouedraogo J.P."/>
            <person name="Overkamp K.M."/>
            <person name="Park H.-S."/>
            <person name="Perrone G."/>
            <person name="Piumi F."/>
            <person name="Punt P.J."/>
            <person name="Ram A.F."/>
            <person name="Ramon A."/>
            <person name="Rauscher S."/>
            <person name="Record E."/>
            <person name="Riano-Pachon D.M."/>
            <person name="Robert V."/>
            <person name="Roehrig J."/>
            <person name="Ruller R."/>
            <person name="Salamov A."/>
            <person name="Salih N.S."/>
            <person name="Samson R.A."/>
            <person name="Sandor E."/>
            <person name="Sanguinetti M."/>
            <person name="Schuetze T."/>
            <person name="Sepcic K."/>
            <person name="Shelest E."/>
            <person name="Sherlock G."/>
            <person name="Sophianopoulou V."/>
            <person name="Squina F.M."/>
            <person name="Sun H."/>
            <person name="Susca A."/>
            <person name="Todd R.B."/>
            <person name="Tsang A."/>
            <person name="Unkles S.E."/>
            <person name="van de Wiele N."/>
            <person name="van Rossen-Uffink D."/>
            <person name="Oliveira J.V."/>
            <person name="Vesth T.C."/>
            <person name="Visser J."/>
            <person name="Yu J.-H."/>
            <person name="Zhou M."/>
            <person name="Andersen M.R."/>
            <person name="Archer D.B."/>
            <person name="Baker S.E."/>
            <person name="Benoit I."/>
            <person name="Brakhage A.A."/>
            <person name="Braus G.H."/>
            <person name="Fischer R."/>
            <person name="Frisvad J.C."/>
            <person name="Goldman G.H."/>
            <person name="Houbraken J."/>
            <person name="Oakley B."/>
            <person name="Pocsi I."/>
            <person name="Scazzocchio C."/>
            <person name="Seiboth B."/>
            <person name="vanKuyk P.A."/>
            <person name="Wortman J."/>
            <person name="Dyer P.S."/>
            <person name="Grigoriev I.V."/>
        </authorList>
    </citation>
    <scope>NUCLEOTIDE SEQUENCE [LARGE SCALE GENOMIC DNA]</scope>
    <source>
        <strain evidence="2">CBS 506.65</strain>
    </source>
</reference>
<dbReference type="InterPro" id="IPR043131">
    <property type="entry name" value="BCAT-like_N"/>
</dbReference>
<gene>
    <name evidence="1" type="ORF">ASPZODRAFT_130876</name>
</gene>
<dbReference type="EMBL" id="KV878339">
    <property type="protein sequence ID" value="OJJ48758.1"/>
    <property type="molecule type" value="Genomic_DNA"/>
</dbReference>
<dbReference type="Gene3D" id="3.20.10.10">
    <property type="entry name" value="D-amino Acid Aminotransferase, subunit A, domain 2"/>
    <property type="match status" value="1"/>
</dbReference>
<sequence length="273" mass="30254">MSTTSAFQIFSSLRYDPALPAETEQPATAYPDPRESPYYLLQYHRDRLLNAAREFRWDQAIEFLQQDAGPLARLLDTHIPDTSKAWRLRIVVDCNGVCVVEVHPTAPMPPSNLLVPIPSLPHRLSSPDDIWRVYVDSASTVPSEFTTHKTTARDGYTAARQRTGIDSPAELAEVLMVNPEGEIMEGSITTPYFLARNSGSGQESEVGLTPRWITPPLASGGNAGTTRRYALKNGFCTEHRILASELVDGEPCWLSNGVRGFLQGVIVLKDHHK</sequence>
<evidence type="ECO:0008006" key="3">
    <source>
        <dbReference type="Google" id="ProtNLM"/>
    </source>
</evidence>
<dbReference type="OrthoDB" id="5288718at2759"/>
<dbReference type="VEuPathDB" id="FungiDB:ASPZODRAFT_130876"/>
<evidence type="ECO:0000313" key="2">
    <source>
        <dbReference type="Proteomes" id="UP000184188"/>
    </source>
</evidence>
<keyword evidence="2" id="KW-1185">Reference proteome</keyword>
<dbReference type="InterPro" id="IPR036038">
    <property type="entry name" value="Aminotransferase-like"/>
</dbReference>
<dbReference type="SUPFAM" id="SSF56752">
    <property type="entry name" value="D-aminoacid aminotransferase-like PLP-dependent enzymes"/>
    <property type="match status" value="1"/>
</dbReference>
<dbReference type="InterPro" id="IPR001544">
    <property type="entry name" value="Aminotrans_IV"/>
</dbReference>
<proteinExistence type="predicted"/>
<accession>A0A1L9SNI7</accession>
<dbReference type="GO" id="GO:0003824">
    <property type="term" value="F:catalytic activity"/>
    <property type="evidence" value="ECO:0007669"/>
    <property type="project" value="InterPro"/>
</dbReference>
<dbReference type="Proteomes" id="UP000184188">
    <property type="component" value="Unassembled WGS sequence"/>
</dbReference>
<protein>
    <recommendedName>
        <fullName evidence="3">Aminodeoxychorismate lyase</fullName>
    </recommendedName>
</protein>
<name>A0A1L9SNI7_9EURO</name>
<evidence type="ECO:0000313" key="1">
    <source>
        <dbReference type="EMBL" id="OJJ48758.1"/>
    </source>
</evidence>
<dbReference type="Pfam" id="PF01063">
    <property type="entry name" value="Aminotran_4"/>
    <property type="match status" value="1"/>
</dbReference>
<organism evidence="1 2">
    <name type="scientific">Penicilliopsis zonata CBS 506.65</name>
    <dbReference type="NCBI Taxonomy" id="1073090"/>
    <lineage>
        <taxon>Eukaryota</taxon>
        <taxon>Fungi</taxon>
        <taxon>Dikarya</taxon>
        <taxon>Ascomycota</taxon>
        <taxon>Pezizomycotina</taxon>
        <taxon>Eurotiomycetes</taxon>
        <taxon>Eurotiomycetidae</taxon>
        <taxon>Eurotiales</taxon>
        <taxon>Aspergillaceae</taxon>
        <taxon>Penicilliopsis</taxon>
    </lineage>
</organism>